<dbReference type="PANTHER" id="PTHR35848">
    <property type="entry name" value="OXALATE-BINDING PROTEIN"/>
    <property type="match status" value="1"/>
</dbReference>
<proteinExistence type="predicted"/>
<dbReference type="SUPFAM" id="SSF51182">
    <property type="entry name" value="RmlC-like cupins"/>
    <property type="match status" value="1"/>
</dbReference>
<dbReference type="RefSeq" id="WP_413780932.1">
    <property type="nucleotide sequence ID" value="NZ_JAUOZS010000001.1"/>
</dbReference>
<dbReference type="EMBL" id="JAUOZS010000001">
    <property type="protein sequence ID" value="MDT8902452.1"/>
    <property type="molecule type" value="Genomic_DNA"/>
</dbReference>
<evidence type="ECO:0000259" key="2">
    <source>
        <dbReference type="Pfam" id="PF07883"/>
    </source>
</evidence>
<dbReference type="InterPro" id="IPR011051">
    <property type="entry name" value="RmlC_Cupin_sf"/>
</dbReference>
<dbReference type="InterPro" id="IPR013096">
    <property type="entry name" value="Cupin_2"/>
</dbReference>
<gene>
    <name evidence="3" type="ORF">Q4T40_14475</name>
</gene>
<organism evidence="3 4">
    <name type="scientific">Anaeroselena agilis</name>
    <dbReference type="NCBI Taxonomy" id="3063788"/>
    <lineage>
        <taxon>Bacteria</taxon>
        <taxon>Bacillati</taxon>
        <taxon>Bacillota</taxon>
        <taxon>Negativicutes</taxon>
        <taxon>Acetonemataceae</taxon>
        <taxon>Anaeroselena</taxon>
    </lineage>
</organism>
<dbReference type="Proteomes" id="UP001254848">
    <property type="component" value="Unassembled WGS sequence"/>
</dbReference>
<evidence type="ECO:0000313" key="3">
    <source>
        <dbReference type="EMBL" id="MDT8902452.1"/>
    </source>
</evidence>
<dbReference type="InterPro" id="IPR051610">
    <property type="entry name" value="GPI/OXD"/>
</dbReference>
<dbReference type="InterPro" id="IPR014710">
    <property type="entry name" value="RmlC-like_jellyroll"/>
</dbReference>
<evidence type="ECO:0000256" key="1">
    <source>
        <dbReference type="ARBA" id="ARBA00022723"/>
    </source>
</evidence>
<protein>
    <submittedName>
        <fullName evidence="3">Cupin domain-containing protein</fullName>
    </submittedName>
</protein>
<keyword evidence="1" id="KW-0479">Metal-binding</keyword>
<name>A0ABU3P097_9FIRM</name>
<sequence length="115" mass="12249">MIKRNGSLPVDVVTNRFGGNGEVKFTRILEKDDFQGKGRLFAVTAIEPGCSLGLHTHTGEMEAYYILRGQGTVNDNGAESLVGPGDVVLTKDGESHAIANTGDTTLELVALILFT</sequence>
<dbReference type="Gene3D" id="2.60.120.10">
    <property type="entry name" value="Jelly Rolls"/>
    <property type="match status" value="1"/>
</dbReference>
<evidence type="ECO:0000313" key="4">
    <source>
        <dbReference type="Proteomes" id="UP001254848"/>
    </source>
</evidence>
<keyword evidence="4" id="KW-1185">Reference proteome</keyword>
<dbReference type="Pfam" id="PF07883">
    <property type="entry name" value="Cupin_2"/>
    <property type="match status" value="1"/>
</dbReference>
<dbReference type="PANTHER" id="PTHR35848:SF6">
    <property type="entry name" value="CUPIN TYPE-2 DOMAIN-CONTAINING PROTEIN"/>
    <property type="match status" value="1"/>
</dbReference>
<reference evidence="3 4" key="1">
    <citation type="submission" date="2023-07" db="EMBL/GenBank/DDBJ databases">
        <title>The novel representative of Negativicutes class, Anaeroselena agilis gen. nov. sp. nov.</title>
        <authorList>
            <person name="Prokofeva M.I."/>
            <person name="Elcheninov A.G."/>
            <person name="Klyukina A."/>
            <person name="Kublanov I.V."/>
            <person name="Frolov E.N."/>
            <person name="Podosokorskaya O.A."/>
        </authorList>
    </citation>
    <scope>NUCLEOTIDE SEQUENCE [LARGE SCALE GENOMIC DNA]</scope>
    <source>
        <strain evidence="3 4">4137-cl</strain>
    </source>
</reference>
<feature type="domain" description="Cupin type-2" evidence="2">
    <location>
        <begin position="44"/>
        <end position="110"/>
    </location>
</feature>
<dbReference type="CDD" id="cd02221">
    <property type="entry name" value="cupin_TM1287-like"/>
    <property type="match status" value="1"/>
</dbReference>
<accession>A0ABU3P097</accession>
<comment type="caution">
    <text evidence="3">The sequence shown here is derived from an EMBL/GenBank/DDBJ whole genome shotgun (WGS) entry which is preliminary data.</text>
</comment>